<dbReference type="EMBL" id="VGLS01000435">
    <property type="protein sequence ID" value="MBM3224912.1"/>
    <property type="molecule type" value="Genomic_DNA"/>
</dbReference>
<evidence type="ECO:0000259" key="1">
    <source>
        <dbReference type="PROSITE" id="PS51725"/>
    </source>
</evidence>
<dbReference type="Gene3D" id="3.30.70.100">
    <property type="match status" value="1"/>
</dbReference>
<name>A0A937W1I4_UNCTE</name>
<reference evidence="2" key="1">
    <citation type="submission" date="2019-03" db="EMBL/GenBank/DDBJ databases">
        <title>Lake Tanganyika Metagenome-Assembled Genomes (MAGs).</title>
        <authorList>
            <person name="Tran P."/>
        </authorList>
    </citation>
    <scope>NUCLEOTIDE SEQUENCE</scope>
    <source>
        <strain evidence="2">K_DeepCast_65m_m2_066</strain>
    </source>
</reference>
<comment type="caution">
    <text evidence="2">The sequence shown here is derived from an EMBL/GenBank/DDBJ whole genome shotgun (WGS) entry which is preliminary data.</text>
</comment>
<dbReference type="InterPro" id="IPR007138">
    <property type="entry name" value="ABM_dom"/>
</dbReference>
<protein>
    <submittedName>
        <fullName evidence="2">Antibiotic biosynthesis monooxygenase</fullName>
    </submittedName>
</protein>
<organism evidence="2 3">
    <name type="scientific">Tectimicrobiota bacterium</name>
    <dbReference type="NCBI Taxonomy" id="2528274"/>
    <lineage>
        <taxon>Bacteria</taxon>
        <taxon>Pseudomonadati</taxon>
        <taxon>Nitrospinota/Tectimicrobiota group</taxon>
        <taxon>Candidatus Tectimicrobiota</taxon>
    </lineage>
</organism>
<dbReference type="InterPro" id="IPR050404">
    <property type="entry name" value="Heme-degrading_MO"/>
</dbReference>
<evidence type="ECO:0000313" key="3">
    <source>
        <dbReference type="Proteomes" id="UP000712673"/>
    </source>
</evidence>
<proteinExistence type="predicted"/>
<dbReference type="InterPro" id="IPR011008">
    <property type="entry name" value="Dimeric_a/b-barrel"/>
</dbReference>
<evidence type="ECO:0000313" key="2">
    <source>
        <dbReference type="EMBL" id="MBM3224912.1"/>
    </source>
</evidence>
<dbReference type="PANTHER" id="PTHR34474:SF2">
    <property type="entry name" value="SIGNAL TRANSDUCTION PROTEIN TRAP"/>
    <property type="match status" value="1"/>
</dbReference>
<dbReference type="PROSITE" id="PS51725">
    <property type="entry name" value="ABM"/>
    <property type="match status" value="1"/>
</dbReference>
<dbReference type="Pfam" id="PF03992">
    <property type="entry name" value="ABM"/>
    <property type="match status" value="1"/>
</dbReference>
<dbReference type="PANTHER" id="PTHR34474">
    <property type="entry name" value="SIGNAL TRANSDUCTION PROTEIN TRAP"/>
    <property type="match status" value="1"/>
</dbReference>
<gene>
    <name evidence="2" type="ORF">FJZ47_14065</name>
</gene>
<accession>A0A937W1I4</accession>
<sequence>MRYIAMNNFQIAADQAAPFEERWRRRRSFLEGSPGFESFQLLRGDSRDGVIHYVSHSTWASKEAFLAWTESDSFVQAHRGDPLPKGMVLGPPHLECFEAVSLDA</sequence>
<feature type="domain" description="ABM" evidence="1">
    <location>
        <begin position="3"/>
        <end position="97"/>
    </location>
</feature>
<dbReference type="SUPFAM" id="SSF54909">
    <property type="entry name" value="Dimeric alpha+beta barrel"/>
    <property type="match status" value="1"/>
</dbReference>
<keyword evidence="2" id="KW-0560">Oxidoreductase</keyword>
<dbReference type="AlphaFoldDB" id="A0A937W1I4"/>
<dbReference type="Proteomes" id="UP000712673">
    <property type="component" value="Unassembled WGS sequence"/>
</dbReference>
<dbReference type="GO" id="GO:0004497">
    <property type="term" value="F:monooxygenase activity"/>
    <property type="evidence" value="ECO:0007669"/>
    <property type="project" value="UniProtKB-KW"/>
</dbReference>
<keyword evidence="2" id="KW-0503">Monooxygenase</keyword>